<dbReference type="PANTHER" id="PTHR32305">
    <property type="match status" value="1"/>
</dbReference>
<feature type="region of interest" description="Disordered" evidence="1">
    <location>
        <begin position="308"/>
        <end position="344"/>
    </location>
</feature>
<dbReference type="PRINTS" id="PR00394">
    <property type="entry name" value="RHSPROTEIN"/>
</dbReference>
<dbReference type="EMBL" id="CP002994">
    <property type="protein sequence ID" value="AEM85959.1"/>
    <property type="molecule type" value="Genomic_DNA"/>
</dbReference>
<keyword evidence="5" id="KW-1185">Reference proteome</keyword>
<feature type="compositionally biased region" description="Basic and acidic residues" evidence="1">
    <location>
        <begin position="1490"/>
        <end position="1505"/>
    </location>
</feature>
<feature type="compositionally biased region" description="Basic and acidic residues" evidence="1">
    <location>
        <begin position="308"/>
        <end position="328"/>
    </location>
</feature>
<dbReference type="Gene3D" id="2.180.10.10">
    <property type="entry name" value="RHS repeat-associated core"/>
    <property type="match status" value="2"/>
</dbReference>
<evidence type="ECO:0000256" key="1">
    <source>
        <dbReference type="SAM" id="MobiDB-lite"/>
    </source>
</evidence>
<evidence type="ECO:0000259" key="3">
    <source>
        <dbReference type="Pfam" id="PF21725"/>
    </source>
</evidence>
<name>G2P0G1_STRV4</name>
<evidence type="ECO:0000313" key="5">
    <source>
        <dbReference type="Proteomes" id="UP000008703"/>
    </source>
</evidence>
<dbReference type="PANTHER" id="PTHR32305:SF15">
    <property type="entry name" value="PROTEIN RHSA-RELATED"/>
    <property type="match status" value="1"/>
</dbReference>
<dbReference type="InterPro" id="IPR022385">
    <property type="entry name" value="Rhs_assc_core"/>
</dbReference>
<feature type="domain" description="Putative T7SS secretion signal" evidence="3">
    <location>
        <begin position="17"/>
        <end position="193"/>
    </location>
</feature>
<reference evidence="4" key="1">
    <citation type="submission" date="2011-08" db="EMBL/GenBank/DDBJ databases">
        <title>Complete sequence of chromosome of Streptomyces violaceusniger Tu 4113.</title>
        <authorList>
            <consortium name="US DOE Joint Genome Institute"/>
            <person name="Lucas S."/>
            <person name="Han J."/>
            <person name="Lapidus A."/>
            <person name="Cheng J.-F."/>
            <person name="Goodwin L."/>
            <person name="Pitluck S."/>
            <person name="Peters L."/>
            <person name="Ivanova N."/>
            <person name="Daligault H."/>
            <person name="Detter J.C."/>
            <person name="Han C."/>
            <person name="Tapia R."/>
            <person name="Land M."/>
            <person name="Hauser L."/>
            <person name="Kyrpides N."/>
            <person name="Ivanova N."/>
            <person name="Pagani I."/>
            <person name="Hagen A."/>
            <person name="Katz L."/>
            <person name="Fiedler H.-P."/>
            <person name="Keasling J."/>
            <person name="Fortman J."/>
            <person name="Woyke T."/>
        </authorList>
    </citation>
    <scope>NUCLEOTIDE SEQUENCE [LARGE SCALE GENOMIC DNA]</scope>
    <source>
        <strain evidence="4">Tu 4113</strain>
    </source>
</reference>
<dbReference type="InterPro" id="IPR049082">
    <property type="entry name" value="T7SS_signal"/>
</dbReference>
<accession>G2P0G1</accession>
<feature type="domain" description="DUF6531" evidence="2">
    <location>
        <begin position="342"/>
        <end position="414"/>
    </location>
</feature>
<dbReference type="InterPro" id="IPR031325">
    <property type="entry name" value="RHS_repeat"/>
</dbReference>
<dbReference type="Pfam" id="PF21725">
    <property type="entry name" value="T7SS_signal"/>
    <property type="match status" value="1"/>
</dbReference>
<dbReference type="Proteomes" id="UP000008703">
    <property type="component" value="Chromosome"/>
</dbReference>
<protein>
    <submittedName>
        <fullName evidence="4">RHS repeat-associated core domain-containing protein</fullName>
    </submittedName>
</protein>
<dbReference type="InterPro" id="IPR006530">
    <property type="entry name" value="YD"/>
</dbReference>
<dbReference type="eggNOG" id="COG3209">
    <property type="taxonomic scope" value="Bacteria"/>
</dbReference>
<dbReference type="RefSeq" id="WP_014059438.1">
    <property type="nucleotide sequence ID" value="NC_015957.1"/>
</dbReference>
<dbReference type="InterPro" id="IPR050708">
    <property type="entry name" value="T6SS_VgrG/RHS"/>
</dbReference>
<sequence>MTQRDATEGGTTERIPQGAKPSEVIYGSPSDIEDLAVKLRAYAGAFKDGQDKLDVLSLMDWTGAGAEGFQDATRKLPRELESAQTYFKAAANALDDYAEKLRSVHNRVKPIIEDADDARAASKRYWNKVTDYNAAVDRKDDPLPERPPQDDPGLAALEGCYSRLDKLESELQLVIDTAKRKLDKAAKEAPDKPPAPKGWDKLKQTLGDYAGGTADTLGGWYDDFDDLVHDGPDGLGLQLASTADGVAYAAEHPKEFAKAVTNWDEWQRNPARAAGQLTPDLLLALATGGTGAARRGANAAKNATQRLLNRERALRRDGSARKRTDSDPTKNNTPNEERPKTGEPIDVATGEMVMSATDVTLPGALPLVLERHYVSGHPCGGWFGHTWAGTLDQRLEIDDTGVVYITDDGMLLTYPVPEPDVPTPPSSGPRWPLCWDGKPDGTFTITIPERNRTLHFAPLPGGGRELALTAITDRTGEGDRIDVTYAPQGTPTEIVHSGGYRIAIDTDPKLLRITALRLLHGEDHERSTTLISFGYTKAGDLAEVINSTGKALRYQYDNEHRVTSWTDRNGTSYAYVYDHRGRVLRGIGSDGILSGRLHYDTQARTTHYTDSQGNTTTYVCNDAYKVIAETDPLGNTTRTEWDETNRRPIAITDPLGHTIRYRYDDQDHLIAVERPDGTVTEAVYDDQGLPVEIREPGGSVWRHVYDGRGARTATTDPTGATTHYAYDEKGHLSAITDALGHPTQIATNAAGLPVAITDPLGHTTHFRRGPHGQVTAVTDPLGHTTRHGWTIEGKPAWRESPDGGREVWQWDTEGNLARHTDQAGHTTTYTHTHFDQPATRTDPDGAHYAFTYDTELRLTTVTNPRGGQWQYTYDAAGRLITETDFNGATHTYKRDAAGRLTARSNALGETLRYTLDTAGRIIAQNDETTGEQTTYVYDANGALVHAATPTTELTRDRDPLGRVISETINGHTTTHRYDALGRRTLRTTPTGLTSIWSWDAASRPSTLTTAGHTLTFTHDAAGRETQRTTGEVALTQGWDIADRLATQTIATSPHDLLQHRTYTYRPDGYVTQIRELTAGTRNFTIDPMGRVTGVQAHGWTEKYAFDTAGNQTHATAPDHAAAGDRVYEGTMIRRAGRTIYEHDAVGRLVRRTRKLLNGQTRTWTYVWNAENRLTKATTPQGDRWYYIYDPLGRRTAKQLLQDDGTVTEDILFTWDTTRLAEQITSDGTATTWDYAPGTDRPISQSTHHGLENVPQSAHSPLVFSDTTHQSEYDTRFHAIITDLVGTPTELVTPDGALDWQLRTTVWGTPLPAPQSGMECPLRFPGQYADPETGLSYNHFRYYDPETARYITPDPLGLRPAFNPGAYVHNPYTWSDPLGLAPKCPVAKAKAAVDKIIERAQEGKLRKSSNYHPHFDSDERVLEILKNPDAVYLSEGNRGNLIFRQGDDIVVTKGAGAGAGDVITGYGPSGVKGESGAEALGGSPTDPGHPVSHDDIVNGKIPDTRGGHMAPAKQIR</sequence>
<dbReference type="Pfam" id="PF05593">
    <property type="entry name" value="RHS_repeat"/>
    <property type="match status" value="8"/>
</dbReference>
<dbReference type="InterPro" id="IPR045351">
    <property type="entry name" value="DUF6531"/>
</dbReference>
<proteinExistence type="predicted"/>
<evidence type="ECO:0000259" key="2">
    <source>
        <dbReference type="Pfam" id="PF20148"/>
    </source>
</evidence>
<feature type="region of interest" description="Disordered" evidence="1">
    <location>
        <begin position="1"/>
        <end position="26"/>
    </location>
</feature>
<organism evidence="4 5">
    <name type="scientific">Streptomyces violaceusniger (strain Tu 4113)</name>
    <dbReference type="NCBI Taxonomy" id="653045"/>
    <lineage>
        <taxon>Bacteria</taxon>
        <taxon>Bacillati</taxon>
        <taxon>Actinomycetota</taxon>
        <taxon>Actinomycetes</taxon>
        <taxon>Kitasatosporales</taxon>
        <taxon>Streptomycetaceae</taxon>
        <taxon>Streptomyces</taxon>
        <taxon>Streptomyces violaceusniger group</taxon>
    </lineage>
</organism>
<dbReference type="Pfam" id="PF20148">
    <property type="entry name" value="DUF6531"/>
    <property type="match status" value="1"/>
</dbReference>
<dbReference type="HOGENOM" id="CLU_001218_1_2_11"/>
<dbReference type="KEGG" id="svl:Strvi_6558"/>
<evidence type="ECO:0000313" key="4">
    <source>
        <dbReference type="EMBL" id="AEM85959.1"/>
    </source>
</evidence>
<gene>
    <name evidence="4" type="ORF">Strvi_6558</name>
</gene>
<dbReference type="NCBIfam" id="TIGR03696">
    <property type="entry name" value="Rhs_assc_core"/>
    <property type="match status" value="1"/>
</dbReference>
<dbReference type="NCBIfam" id="TIGR01643">
    <property type="entry name" value="YD_repeat_2x"/>
    <property type="match status" value="12"/>
</dbReference>
<feature type="region of interest" description="Disordered" evidence="1">
    <location>
        <begin position="1468"/>
        <end position="1515"/>
    </location>
</feature>